<dbReference type="AlphaFoldDB" id="A0A2N5EDT0"/>
<gene>
    <name evidence="2" type="ORF">CYR55_05130</name>
</gene>
<comment type="caution">
    <text evidence="2">The sequence shown here is derived from an EMBL/GenBank/DDBJ whole genome shotgun (WGS) entry which is preliminary data.</text>
</comment>
<evidence type="ECO:0000259" key="1">
    <source>
        <dbReference type="Pfam" id="PF00419"/>
    </source>
</evidence>
<dbReference type="SUPFAM" id="SSF49401">
    <property type="entry name" value="Bacterial adhesins"/>
    <property type="match status" value="1"/>
</dbReference>
<dbReference type="Pfam" id="PF00419">
    <property type="entry name" value="Fimbrial"/>
    <property type="match status" value="1"/>
</dbReference>
<keyword evidence="3" id="KW-1185">Reference proteome</keyword>
<accession>A0A2N5EDT0</accession>
<dbReference type="GO" id="GO:0007155">
    <property type="term" value="P:cell adhesion"/>
    <property type="evidence" value="ECO:0007669"/>
    <property type="project" value="InterPro"/>
</dbReference>
<dbReference type="InterPro" id="IPR008966">
    <property type="entry name" value="Adhesion_dom_sf"/>
</dbReference>
<dbReference type="Gene3D" id="2.60.40.1090">
    <property type="entry name" value="Fimbrial-type adhesion domain"/>
    <property type="match status" value="1"/>
</dbReference>
<dbReference type="InterPro" id="IPR036937">
    <property type="entry name" value="Adhesion_dom_fimbrial_sf"/>
</dbReference>
<feature type="domain" description="Fimbrial-type adhesion" evidence="1">
    <location>
        <begin position="142"/>
        <end position="297"/>
    </location>
</feature>
<name>A0A2N5EDT0_9GAMM</name>
<evidence type="ECO:0000313" key="3">
    <source>
        <dbReference type="Proteomes" id="UP000234240"/>
    </source>
</evidence>
<sequence>MEDEVYVSAKQDVWNNDTDVMQSYTFPYTAHNALNASVHLYQTNSGMSNNCDKGEDNAGLRISCVKVNGRISTLNVNMTSVSGRSGNVYIYIPRIPTREIVFNNVLLTASTVSGIGMSTQGWEKARSISESSTQYEQFDFYINGTLRFNNSCRLLNSSGGIAINFQELMPTNFTGKGLKPNNLTPERTEIVFNCDKDIASTFSGMNWSVTATAISDSSEPGILKATASAGNTINNLGVKLTKDVNGTTPVNIKGEENAAIISGTKASAVFYSFPTMMTDDKPSGGGSYVATATVTFNVP</sequence>
<dbReference type="Proteomes" id="UP000234240">
    <property type="component" value="Unassembled WGS sequence"/>
</dbReference>
<evidence type="ECO:0000313" key="2">
    <source>
        <dbReference type="EMBL" id="PLR40666.1"/>
    </source>
</evidence>
<dbReference type="GO" id="GO:0009289">
    <property type="term" value="C:pilus"/>
    <property type="evidence" value="ECO:0007669"/>
    <property type="project" value="InterPro"/>
</dbReference>
<dbReference type="InterPro" id="IPR000259">
    <property type="entry name" value="Adhesion_dom_fimbrial"/>
</dbReference>
<dbReference type="EMBL" id="PJZF01000003">
    <property type="protein sequence ID" value="PLR40666.1"/>
    <property type="molecule type" value="Genomic_DNA"/>
</dbReference>
<protein>
    <recommendedName>
        <fullName evidence="1">Fimbrial-type adhesion domain-containing protein</fullName>
    </recommendedName>
</protein>
<reference evidence="2 3" key="1">
    <citation type="submission" date="2017-12" db="EMBL/GenBank/DDBJ databases">
        <title>Characterization of six clinical isolates of Enterochimera gen. nov., a novel genus of the Yersiniaciae family and the three species Enterochimera arupensis sp. nov., Enterochimera coloradensis sp. nov, and Enterochimera californica sp. nov.</title>
        <authorList>
            <person name="Rossi A."/>
            <person name="Fisher M."/>
        </authorList>
    </citation>
    <scope>NUCLEOTIDE SEQUENCE [LARGE SCALE GENOMIC DNA]</scope>
    <source>
        <strain evidence="3">2015-Iso6</strain>
    </source>
</reference>
<organism evidence="2 3">
    <name type="scientific">Chimaeribacter californicus</name>
    <dbReference type="NCBI Taxonomy" id="2060067"/>
    <lineage>
        <taxon>Bacteria</taxon>
        <taxon>Pseudomonadati</taxon>
        <taxon>Pseudomonadota</taxon>
        <taxon>Gammaproteobacteria</taxon>
        <taxon>Enterobacterales</taxon>
        <taxon>Yersiniaceae</taxon>
        <taxon>Chimaeribacter</taxon>
    </lineage>
</organism>
<proteinExistence type="predicted"/>